<dbReference type="OrthoDB" id="16068at10239"/>
<name>A9YVU8_9PHYC</name>
<dbReference type="EMBL" id="EU304328">
    <property type="protein sequence ID" value="ABY27831.1"/>
    <property type="molecule type" value="Genomic_DNA"/>
</dbReference>
<accession>A9YVU8</accession>
<reference evidence="1 2" key="1">
    <citation type="journal article" date="2008" name="PLoS ONE">
        <title>Life-cycle and genome of OtV5, a large DNA virus of the pelagic marine unicellular green alga Ostreococcus tauri.</title>
        <authorList>
            <person name="Derelle E."/>
            <person name="Ferraz C."/>
            <person name="Escande M.L."/>
            <person name="Eychenie S."/>
            <person name="Cooke R."/>
            <person name="Piganeau G."/>
            <person name="Desdevises Y."/>
            <person name="Bellec L."/>
            <person name="Moreau H."/>
            <person name="Grimsley N."/>
        </authorList>
    </citation>
    <scope>NUCLEOTIDE SEQUENCE [LARGE SCALE GENOMIC DNA]</scope>
    <source>
        <strain evidence="1 2">OtV5</strain>
    </source>
</reference>
<evidence type="ECO:0000313" key="2">
    <source>
        <dbReference type="Proteomes" id="UP000203890"/>
    </source>
</evidence>
<dbReference type="GeneID" id="5845734"/>
<keyword evidence="2" id="KW-1185">Reference proteome</keyword>
<evidence type="ECO:0000313" key="1">
    <source>
        <dbReference type="EMBL" id="ABY27831.1"/>
    </source>
</evidence>
<dbReference type="RefSeq" id="YP_001648127.1">
    <property type="nucleotide sequence ID" value="NC_010191.2"/>
</dbReference>
<gene>
    <name evidence="1" type="ORF">OtV5_048</name>
</gene>
<dbReference type="KEGG" id="vg:5845734"/>
<protein>
    <submittedName>
        <fullName evidence="1">Uncharacterized protein</fullName>
    </submittedName>
</protein>
<organism evidence="1 2">
    <name type="scientific">Ostreococcus tauri virus OtV5</name>
    <dbReference type="NCBI Taxonomy" id="1785753"/>
    <lineage>
        <taxon>Viruses</taxon>
        <taxon>Varidnaviria</taxon>
        <taxon>Bamfordvirae</taxon>
        <taxon>Nucleocytoviricota</taxon>
        <taxon>Megaviricetes</taxon>
        <taxon>Algavirales</taxon>
        <taxon>Phycodnaviridae</taxon>
        <taxon>Prasinovirus</taxon>
        <taxon>Prasinovirus ostreotauri</taxon>
    </lineage>
</organism>
<proteinExistence type="predicted"/>
<sequence length="120" mass="13185">MDVILEKFSGKIDAKGVITMVEDIKREYLGDGLQKEDIPPIVAKLMMTAAKFDKLEGPQKKKLVVTILNHLIGEIDGDAEHDSEFEIVLKSMVPAMVDGFASMVKAKQAIGNLFTCCMKA</sequence>
<dbReference type="Proteomes" id="UP000203890">
    <property type="component" value="Segment"/>
</dbReference>